<evidence type="ECO:0000313" key="2">
    <source>
        <dbReference type="EMBL" id="KAJ1176075.1"/>
    </source>
</evidence>
<dbReference type="Proteomes" id="UP001066276">
    <property type="component" value="Chromosome 3_2"/>
</dbReference>
<feature type="signal peptide" evidence="1">
    <location>
        <begin position="1"/>
        <end position="16"/>
    </location>
</feature>
<feature type="chain" id="PRO_5043372736" description="Secreted protein" evidence="1">
    <location>
        <begin position="17"/>
        <end position="122"/>
    </location>
</feature>
<accession>A0AAV7TI28</accession>
<gene>
    <name evidence="2" type="ORF">NDU88_001358</name>
</gene>
<comment type="caution">
    <text evidence="2">The sequence shown here is derived from an EMBL/GenBank/DDBJ whole genome shotgun (WGS) entry which is preliminary data.</text>
</comment>
<protein>
    <recommendedName>
        <fullName evidence="4">Secreted protein</fullName>
    </recommendedName>
</protein>
<keyword evidence="3" id="KW-1185">Reference proteome</keyword>
<dbReference type="AlphaFoldDB" id="A0AAV7TI28"/>
<sequence length="122" mass="13374">MSRSPFLAGVSVCVLLFPLPHFDIYSGLLPVGICRVAVAWSLPEEEHVRSTTNDALGGLVVRPQELMQTPLSIFPLVYLYRQCGIVSPHKSLDIPKGFGTVRGDSVMSNRKRGKVFFGILAC</sequence>
<evidence type="ECO:0008006" key="4">
    <source>
        <dbReference type="Google" id="ProtNLM"/>
    </source>
</evidence>
<evidence type="ECO:0000256" key="1">
    <source>
        <dbReference type="SAM" id="SignalP"/>
    </source>
</evidence>
<evidence type="ECO:0000313" key="3">
    <source>
        <dbReference type="Proteomes" id="UP001066276"/>
    </source>
</evidence>
<organism evidence="2 3">
    <name type="scientific">Pleurodeles waltl</name>
    <name type="common">Iberian ribbed newt</name>
    <dbReference type="NCBI Taxonomy" id="8319"/>
    <lineage>
        <taxon>Eukaryota</taxon>
        <taxon>Metazoa</taxon>
        <taxon>Chordata</taxon>
        <taxon>Craniata</taxon>
        <taxon>Vertebrata</taxon>
        <taxon>Euteleostomi</taxon>
        <taxon>Amphibia</taxon>
        <taxon>Batrachia</taxon>
        <taxon>Caudata</taxon>
        <taxon>Salamandroidea</taxon>
        <taxon>Salamandridae</taxon>
        <taxon>Pleurodelinae</taxon>
        <taxon>Pleurodeles</taxon>
    </lineage>
</organism>
<reference evidence="2" key="1">
    <citation type="journal article" date="2022" name="bioRxiv">
        <title>Sequencing and chromosome-scale assembly of the giantPleurodeles waltlgenome.</title>
        <authorList>
            <person name="Brown T."/>
            <person name="Elewa A."/>
            <person name="Iarovenko S."/>
            <person name="Subramanian E."/>
            <person name="Araus A.J."/>
            <person name="Petzold A."/>
            <person name="Susuki M."/>
            <person name="Suzuki K.-i.T."/>
            <person name="Hayashi T."/>
            <person name="Toyoda A."/>
            <person name="Oliveira C."/>
            <person name="Osipova E."/>
            <person name="Leigh N.D."/>
            <person name="Simon A."/>
            <person name="Yun M.H."/>
        </authorList>
    </citation>
    <scope>NUCLEOTIDE SEQUENCE</scope>
    <source>
        <strain evidence="2">20211129_DDA</strain>
        <tissue evidence="2">Liver</tissue>
    </source>
</reference>
<dbReference type="EMBL" id="JANPWB010000006">
    <property type="protein sequence ID" value="KAJ1176075.1"/>
    <property type="molecule type" value="Genomic_DNA"/>
</dbReference>
<keyword evidence="1" id="KW-0732">Signal</keyword>
<proteinExistence type="predicted"/>
<name>A0AAV7TI28_PLEWA</name>